<reference evidence="2 3" key="2">
    <citation type="journal article" date="2013" name="Plant Cell Physiol.">
        <title>Rice Annotation Project Database (RAP-DB): an integrative and interactive database for rice genomics.</title>
        <authorList>
            <person name="Sakai H."/>
            <person name="Lee S.S."/>
            <person name="Tanaka T."/>
            <person name="Numa H."/>
            <person name="Kim J."/>
            <person name="Kawahara Y."/>
            <person name="Wakimoto H."/>
            <person name="Yang C.C."/>
            <person name="Iwamoto M."/>
            <person name="Abe T."/>
            <person name="Yamada Y."/>
            <person name="Muto A."/>
            <person name="Inokuchi H."/>
            <person name="Ikemura T."/>
            <person name="Matsumoto T."/>
            <person name="Sasaki T."/>
            <person name="Itoh T."/>
        </authorList>
    </citation>
    <scope>NUCLEOTIDE SEQUENCE [LARGE SCALE GENOMIC DNA]</scope>
    <source>
        <strain evidence="3">cv. Nipponbare</strain>
    </source>
</reference>
<reference evidence="2 3" key="3">
    <citation type="journal article" date="2013" name="Rice">
        <title>Improvement of the Oryza sativa Nipponbare reference genome using next generation sequence and optical map data.</title>
        <authorList>
            <person name="Kawahara Y."/>
            <person name="de la Bastide M."/>
            <person name="Hamilton J.P."/>
            <person name="Kanamori H."/>
            <person name="McCombie W.R."/>
            <person name="Ouyang S."/>
            <person name="Schwartz D.C."/>
            <person name="Tanaka T."/>
            <person name="Wu J."/>
            <person name="Zhou S."/>
            <person name="Childs K.L."/>
            <person name="Davidson R.M."/>
            <person name="Lin H."/>
            <person name="Quesada-Ocampo L."/>
            <person name="Vaillancourt B."/>
            <person name="Sakai H."/>
            <person name="Lee S.S."/>
            <person name="Kim J."/>
            <person name="Numa H."/>
            <person name="Itoh T."/>
            <person name="Buell C.R."/>
            <person name="Matsumoto T."/>
        </authorList>
    </citation>
    <scope>NUCLEOTIDE SEQUENCE [LARGE SCALE GENOMIC DNA]</scope>
    <source>
        <strain evidence="3">cv. Nipponbare</strain>
    </source>
</reference>
<dbReference type="EMBL" id="AP014960">
    <property type="protein sequence ID" value="BAS90654.1"/>
    <property type="molecule type" value="Genomic_DNA"/>
</dbReference>
<sequence length="119" mass="13870">MWVIEVDSEQPDALRCRRWVVDVRHRVDNHGQAGGDYGARVVHRNVELVRRRRWRRRRWQGRVLMNPRPWGAEEDELPRRHSGVDVAEVEALAKAVMLVERGGRRGRHEEAPAPPPHGP</sequence>
<evidence type="ECO:0000313" key="2">
    <source>
        <dbReference type="EMBL" id="BAS90654.1"/>
    </source>
</evidence>
<reference evidence="3" key="1">
    <citation type="journal article" date="2005" name="Nature">
        <title>The map-based sequence of the rice genome.</title>
        <authorList>
            <consortium name="International rice genome sequencing project (IRGSP)"/>
            <person name="Matsumoto T."/>
            <person name="Wu J."/>
            <person name="Kanamori H."/>
            <person name="Katayose Y."/>
            <person name="Fujisawa M."/>
            <person name="Namiki N."/>
            <person name="Mizuno H."/>
            <person name="Yamamoto K."/>
            <person name="Antonio B.A."/>
            <person name="Baba T."/>
            <person name="Sakata K."/>
            <person name="Nagamura Y."/>
            <person name="Aoki H."/>
            <person name="Arikawa K."/>
            <person name="Arita K."/>
            <person name="Bito T."/>
            <person name="Chiden Y."/>
            <person name="Fujitsuka N."/>
            <person name="Fukunaka R."/>
            <person name="Hamada M."/>
            <person name="Harada C."/>
            <person name="Hayashi A."/>
            <person name="Hijishita S."/>
            <person name="Honda M."/>
            <person name="Hosokawa S."/>
            <person name="Ichikawa Y."/>
            <person name="Idonuma A."/>
            <person name="Iijima M."/>
            <person name="Ikeda M."/>
            <person name="Ikeno M."/>
            <person name="Ito K."/>
            <person name="Ito S."/>
            <person name="Ito T."/>
            <person name="Ito Y."/>
            <person name="Ito Y."/>
            <person name="Iwabuchi A."/>
            <person name="Kamiya K."/>
            <person name="Karasawa W."/>
            <person name="Kurita K."/>
            <person name="Katagiri S."/>
            <person name="Kikuta A."/>
            <person name="Kobayashi H."/>
            <person name="Kobayashi N."/>
            <person name="Machita K."/>
            <person name="Maehara T."/>
            <person name="Masukawa M."/>
            <person name="Mizubayashi T."/>
            <person name="Mukai Y."/>
            <person name="Nagasaki H."/>
            <person name="Nagata Y."/>
            <person name="Naito S."/>
            <person name="Nakashima M."/>
            <person name="Nakama Y."/>
            <person name="Nakamichi Y."/>
            <person name="Nakamura M."/>
            <person name="Meguro A."/>
            <person name="Negishi M."/>
            <person name="Ohta I."/>
            <person name="Ohta T."/>
            <person name="Okamoto M."/>
            <person name="Ono N."/>
            <person name="Saji S."/>
            <person name="Sakaguchi M."/>
            <person name="Sakai K."/>
            <person name="Shibata M."/>
            <person name="Shimokawa T."/>
            <person name="Song J."/>
            <person name="Takazaki Y."/>
            <person name="Terasawa K."/>
            <person name="Tsugane M."/>
            <person name="Tsuji K."/>
            <person name="Ueda S."/>
            <person name="Waki K."/>
            <person name="Yamagata H."/>
            <person name="Yamamoto M."/>
            <person name="Yamamoto S."/>
            <person name="Yamane H."/>
            <person name="Yoshiki S."/>
            <person name="Yoshihara R."/>
            <person name="Yukawa K."/>
            <person name="Zhong H."/>
            <person name="Yano M."/>
            <person name="Yuan Q."/>
            <person name="Ouyang S."/>
            <person name="Liu J."/>
            <person name="Jones K.M."/>
            <person name="Gansberger K."/>
            <person name="Moffat K."/>
            <person name="Hill J."/>
            <person name="Bera J."/>
            <person name="Fadrosh D."/>
            <person name="Jin S."/>
            <person name="Johri S."/>
            <person name="Kim M."/>
            <person name="Overton L."/>
            <person name="Reardon M."/>
            <person name="Tsitrin T."/>
            <person name="Vuong H."/>
            <person name="Weaver B."/>
            <person name="Ciecko A."/>
            <person name="Tallon L."/>
            <person name="Jackson J."/>
            <person name="Pai G."/>
            <person name="Aken S.V."/>
            <person name="Utterback T."/>
            <person name="Reidmuller S."/>
            <person name="Feldblyum T."/>
            <person name="Hsiao J."/>
            <person name="Zismann V."/>
            <person name="Iobst S."/>
            <person name="de Vazeille A.R."/>
            <person name="Buell C.R."/>
            <person name="Ying K."/>
            <person name="Li Y."/>
            <person name="Lu T."/>
            <person name="Huang Y."/>
            <person name="Zhao Q."/>
            <person name="Feng Q."/>
            <person name="Zhang L."/>
            <person name="Zhu J."/>
            <person name="Weng Q."/>
            <person name="Mu J."/>
            <person name="Lu Y."/>
            <person name="Fan D."/>
            <person name="Liu Y."/>
            <person name="Guan J."/>
            <person name="Zhang Y."/>
            <person name="Yu S."/>
            <person name="Liu X."/>
            <person name="Zhang Y."/>
            <person name="Hong G."/>
            <person name="Han B."/>
            <person name="Choisne N."/>
            <person name="Demange N."/>
            <person name="Orjeda G."/>
            <person name="Samain S."/>
            <person name="Cattolico L."/>
            <person name="Pelletier E."/>
            <person name="Couloux A."/>
            <person name="Segurens B."/>
            <person name="Wincker P."/>
            <person name="D'Hont A."/>
            <person name="Scarpelli C."/>
            <person name="Weissenbach J."/>
            <person name="Salanoubat M."/>
            <person name="Quetier F."/>
            <person name="Yu Y."/>
            <person name="Kim H.R."/>
            <person name="Rambo T."/>
            <person name="Currie J."/>
            <person name="Collura K."/>
            <person name="Luo M."/>
            <person name="Yang T."/>
            <person name="Ammiraju J.S.S."/>
            <person name="Engler F."/>
            <person name="Soderlund C."/>
            <person name="Wing R.A."/>
            <person name="Palmer L.E."/>
            <person name="de la Bastide M."/>
            <person name="Spiegel L."/>
            <person name="Nascimento L."/>
            <person name="Zutavern T."/>
            <person name="O'Shaughnessy A."/>
            <person name="Dike S."/>
            <person name="Dedhia N."/>
            <person name="Preston R."/>
            <person name="Balija V."/>
            <person name="McCombie W.R."/>
            <person name="Chow T."/>
            <person name="Chen H."/>
            <person name="Chung M."/>
            <person name="Chen C."/>
            <person name="Shaw J."/>
            <person name="Wu H."/>
            <person name="Hsiao K."/>
            <person name="Chao Y."/>
            <person name="Chu M."/>
            <person name="Cheng C."/>
            <person name="Hour A."/>
            <person name="Lee P."/>
            <person name="Lin S."/>
            <person name="Lin Y."/>
            <person name="Liou J."/>
            <person name="Liu S."/>
            <person name="Hsing Y."/>
            <person name="Raghuvanshi S."/>
            <person name="Mohanty A."/>
            <person name="Bharti A.K."/>
            <person name="Gaur A."/>
            <person name="Gupta V."/>
            <person name="Kumar D."/>
            <person name="Ravi V."/>
            <person name="Vij S."/>
            <person name="Kapur A."/>
            <person name="Khurana P."/>
            <person name="Khurana P."/>
            <person name="Khurana J.P."/>
            <person name="Tyagi A.K."/>
            <person name="Gaikwad K."/>
            <person name="Singh A."/>
            <person name="Dalal V."/>
            <person name="Srivastava S."/>
            <person name="Dixit A."/>
            <person name="Pal A.K."/>
            <person name="Ghazi I.A."/>
            <person name="Yadav M."/>
            <person name="Pandit A."/>
            <person name="Bhargava A."/>
            <person name="Sureshbabu K."/>
            <person name="Batra K."/>
            <person name="Sharma T.R."/>
            <person name="Mohapatra T."/>
            <person name="Singh N.K."/>
            <person name="Messing J."/>
            <person name="Nelson A.B."/>
            <person name="Fuks G."/>
            <person name="Kavchok S."/>
            <person name="Keizer G."/>
            <person name="Linton E."/>
            <person name="Llaca V."/>
            <person name="Song R."/>
            <person name="Tanyolac B."/>
            <person name="Young S."/>
            <person name="Ho-Il K."/>
            <person name="Hahn J.H."/>
            <person name="Sangsakoo G."/>
            <person name="Vanavichit A."/>
            <person name="de Mattos Luiz.A.T."/>
            <person name="Zimmer P.D."/>
            <person name="Malone G."/>
            <person name="Dellagostin O."/>
            <person name="de Oliveira A.C."/>
            <person name="Bevan M."/>
            <person name="Bancroft I."/>
            <person name="Minx P."/>
            <person name="Cordum H."/>
            <person name="Wilson R."/>
            <person name="Cheng Z."/>
            <person name="Jin W."/>
            <person name="Jiang J."/>
            <person name="Leong S.A."/>
            <person name="Iwama H."/>
            <person name="Gojobori T."/>
            <person name="Itoh T."/>
            <person name="Niimura Y."/>
            <person name="Fujii Y."/>
            <person name="Habara T."/>
            <person name="Sakai H."/>
            <person name="Sato Y."/>
            <person name="Wilson G."/>
            <person name="Kumar K."/>
            <person name="McCouch S."/>
            <person name="Juretic N."/>
            <person name="Hoen D."/>
            <person name="Wright S."/>
            <person name="Bruskiewich R."/>
            <person name="Bureau T."/>
            <person name="Miyao A."/>
            <person name="Hirochika H."/>
            <person name="Nishikawa T."/>
            <person name="Kadowaki K."/>
            <person name="Sugiura M."/>
            <person name="Burr B."/>
            <person name="Sasaki T."/>
        </authorList>
    </citation>
    <scope>NUCLEOTIDE SEQUENCE [LARGE SCALE GENOMIC DNA]</scope>
    <source>
        <strain evidence="3">cv. Nipponbare</strain>
    </source>
</reference>
<accession>A0A0P0WDU3</accession>
<dbReference type="AlphaFoldDB" id="A0A0P0WDU3"/>
<keyword evidence="3" id="KW-1185">Reference proteome</keyword>
<protein>
    <submittedName>
        <fullName evidence="2">Os04g0581451 protein</fullName>
    </submittedName>
</protein>
<dbReference type="PaxDb" id="39947-A0A0P0WDU3"/>
<gene>
    <name evidence="2" type="ordered locus">Os04g0581451</name>
    <name evidence="2" type="ORF">OSNPB_040581451</name>
</gene>
<dbReference type="Gramene" id="Os04t0581451-00">
    <property type="protein sequence ID" value="Os04t0581451-00"/>
    <property type="gene ID" value="Os04g0581451"/>
</dbReference>
<feature type="compositionally biased region" description="Basic and acidic residues" evidence="1">
    <location>
        <begin position="101"/>
        <end position="111"/>
    </location>
</feature>
<dbReference type="Proteomes" id="UP000059680">
    <property type="component" value="Chromosome 4"/>
</dbReference>
<evidence type="ECO:0000313" key="3">
    <source>
        <dbReference type="Proteomes" id="UP000059680"/>
    </source>
</evidence>
<evidence type="ECO:0000256" key="1">
    <source>
        <dbReference type="SAM" id="MobiDB-lite"/>
    </source>
</evidence>
<proteinExistence type="predicted"/>
<organism evidence="2 3">
    <name type="scientific">Oryza sativa subsp. japonica</name>
    <name type="common">Rice</name>
    <dbReference type="NCBI Taxonomy" id="39947"/>
    <lineage>
        <taxon>Eukaryota</taxon>
        <taxon>Viridiplantae</taxon>
        <taxon>Streptophyta</taxon>
        <taxon>Embryophyta</taxon>
        <taxon>Tracheophyta</taxon>
        <taxon>Spermatophyta</taxon>
        <taxon>Magnoliopsida</taxon>
        <taxon>Liliopsida</taxon>
        <taxon>Poales</taxon>
        <taxon>Poaceae</taxon>
        <taxon>BOP clade</taxon>
        <taxon>Oryzoideae</taxon>
        <taxon>Oryzeae</taxon>
        <taxon>Oryzinae</taxon>
        <taxon>Oryza</taxon>
        <taxon>Oryza sativa</taxon>
    </lineage>
</organism>
<feature type="region of interest" description="Disordered" evidence="1">
    <location>
        <begin position="100"/>
        <end position="119"/>
    </location>
</feature>
<dbReference type="InParanoid" id="A0A0P0WDU3"/>
<name>A0A0P0WDU3_ORYSJ</name>